<feature type="compositionally biased region" description="Basic and acidic residues" evidence="1">
    <location>
        <begin position="275"/>
        <end position="294"/>
    </location>
</feature>
<dbReference type="OrthoDB" id="3184250at2759"/>
<keyword evidence="3" id="KW-1185">Reference proteome</keyword>
<feature type="compositionally biased region" description="Polar residues" evidence="1">
    <location>
        <begin position="348"/>
        <end position="360"/>
    </location>
</feature>
<organism evidence="2 3">
    <name type="scientific">Psilocybe cyanescens</name>
    <dbReference type="NCBI Taxonomy" id="93625"/>
    <lineage>
        <taxon>Eukaryota</taxon>
        <taxon>Fungi</taxon>
        <taxon>Dikarya</taxon>
        <taxon>Basidiomycota</taxon>
        <taxon>Agaricomycotina</taxon>
        <taxon>Agaricomycetes</taxon>
        <taxon>Agaricomycetidae</taxon>
        <taxon>Agaricales</taxon>
        <taxon>Agaricineae</taxon>
        <taxon>Strophariaceae</taxon>
        <taxon>Psilocybe</taxon>
    </lineage>
</organism>
<feature type="region of interest" description="Disordered" evidence="1">
    <location>
        <begin position="258"/>
        <end position="415"/>
    </location>
</feature>
<dbReference type="AlphaFoldDB" id="A0A409VMM8"/>
<dbReference type="EMBL" id="NHYD01003973">
    <property type="protein sequence ID" value="PPQ67521.1"/>
    <property type="molecule type" value="Genomic_DNA"/>
</dbReference>
<evidence type="ECO:0000256" key="1">
    <source>
        <dbReference type="SAM" id="MobiDB-lite"/>
    </source>
</evidence>
<feature type="compositionally biased region" description="Polar residues" evidence="1">
    <location>
        <begin position="328"/>
        <end position="337"/>
    </location>
</feature>
<proteinExistence type="predicted"/>
<dbReference type="Proteomes" id="UP000283269">
    <property type="component" value="Unassembled WGS sequence"/>
</dbReference>
<gene>
    <name evidence="2" type="ORF">CVT25_006062</name>
</gene>
<comment type="caution">
    <text evidence="2">The sequence shown here is derived from an EMBL/GenBank/DDBJ whole genome shotgun (WGS) entry which is preliminary data.</text>
</comment>
<feature type="compositionally biased region" description="Basic residues" evidence="1">
    <location>
        <begin position="402"/>
        <end position="415"/>
    </location>
</feature>
<protein>
    <submittedName>
        <fullName evidence="2">Uncharacterized protein</fullName>
    </submittedName>
</protein>
<dbReference type="InParanoid" id="A0A409VMM8"/>
<reference evidence="2 3" key="1">
    <citation type="journal article" date="2018" name="Evol. Lett.">
        <title>Horizontal gene cluster transfer increased hallucinogenic mushroom diversity.</title>
        <authorList>
            <person name="Reynolds H.T."/>
            <person name="Vijayakumar V."/>
            <person name="Gluck-Thaler E."/>
            <person name="Korotkin H.B."/>
            <person name="Matheny P.B."/>
            <person name="Slot J.C."/>
        </authorList>
    </citation>
    <scope>NUCLEOTIDE SEQUENCE [LARGE SCALE GENOMIC DNA]</scope>
    <source>
        <strain evidence="2 3">2631</strain>
    </source>
</reference>
<evidence type="ECO:0000313" key="3">
    <source>
        <dbReference type="Proteomes" id="UP000283269"/>
    </source>
</evidence>
<name>A0A409VMM8_PSICY</name>
<accession>A0A409VMM8</accession>
<evidence type="ECO:0000313" key="2">
    <source>
        <dbReference type="EMBL" id="PPQ67521.1"/>
    </source>
</evidence>
<feature type="compositionally biased region" description="Low complexity" evidence="1">
    <location>
        <begin position="391"/>
        <end position="401"/>
    </location>
</feature>
<sequence>MEEFTEEHAKHLLNNEWLVKADPSKAIPYLFKFHSSVGDLSCCILVTDTKSVWVEGISISPPGKLHLTDIPVLNSKHLARRWRTCNSQSPEPFEKIDDEDVWRERTLSLLSKGHTMGGMTEITFEGVESKYSDFAFELECEAFKWRWETCFLGYQRSSEIISKHLIFPLMSLNHLTFSSAQSISDLSDADLETSVDKLSRTARRTIDNHIKNAISKPRVATSIRRVTAMFNFIPDLKPITSIVEKPLLEVEKLDVVEVHKSHSPPPRQQEANSSPRREKYSPKKIEQKRERSVDIKGAQPDSETESDNEPADTKKTIGASILAGPQRISEQSSSNGISKDPTPPPVFTQKSRSRSVSNAEASPLRPAKKTKPTVKSSSDNDSDQNTKKSRSGSAAAGSGARRGTRQPIKRGGKRF</sequence>